<dbReference type="EMBL" id="CP028989">
    <property type="protein sequence ID" value="UUO68741.1"/>
    <property type="molecule type" value="Genomic_DNA"/>
</dbReference>
<dbReference type="AlphaFoldDB" id="A0AAE9NDR0"/>
<evidence type="ECO:0000313" key="1">
    <source>
        <dbReference type="EMBL" id="UUO68741.1"/>
    </source>
</evidence>
<gene>
    <name evidence="1" type="ORF">DCM83_28340</name>
</gene>
<evidence type="ECO:0000313" key="2">
    <source>
        <dbReference type="Proteomes" id="UP001058872"/>
    </source>
</evidence>
<proteinExistence type="predicted"/>
<organism evidence="1 2">
    <name type="scientific">Bradyrhizobium betae</name>
    <dbReference type="NCBI Taxonomy" id="244734"/>
    <lineage>
        <taxon>Bacteria</taxon>
        <taxon>Pseudomonadati</taxon>
        <taxon>Pseudomonadota</taxon>
        <taxon>Alphaproteobacteria</taxon>
        <taxon>Hyphomicrobiales</taxon>
        <taxon>Nitrobacteraceae</taxon>
        <taxon>Bradyrhizobium</taxon>
    </lineage>
</organism>
<sequence length="273" mass="30380">MNGIKLMAKQDLEALQAAAEIAAALVLEGYVDRWVEGAIFPCEMAFFLARCMVEDVSVVVESGRQDGYSTEILGDWARRNGRRLVSIDLEQDTARAAACRQRLAHLPIELVKGSAYEEFGRWSNKLRGARVGFLVDGPKGWPAISMMAAGLADNVRLMAIHNLTVGSPERAFFEQFGSAEVFYEVALAKPGPRWRELREREVNVATRAGAARSLEVSSLGVLVLDPERRRRVRCTLRGEFGLHQPRVVRALWSLGAYRAATKLYGLSYRLLGR</sequence>
<name>A0AAE9NDR0_9BRAD</name>
<dbReference type="Proteomes" id="UP001058872">
    <property type="component" value="Chromosome"/>
</dbReference>
<reference evidence="1" key="1">
    <citation type="submission" date="2018-04" db="EMBL/GenBank/DDBJ databases">
        <title>Genomes of Endosymbiotic and Endophytic Bradyrhizobium Publication status.</title>
        <authorList>
            <person name="Guha S."/>
            <person name="Jorrin B."/>
            <person name="Sarkar M."/>
            <person name="Poole P.S."/>
            <person name="DasGupta M."/>
        </authorList>
    </citation>
    <scope>NUCLEOTIDE SEQUENCE</scope>
    <source>
        <strain evidence="1">WBOS16</strain>
    </source>
</reference>
<protein>
    <submittedName>
        <fullName evidence="1">Uncharacterized protein</fullName>
    </submittedName>
</protein>
<accession>A0AAE9NDR0</accession>